<evidence type="ECO:0000313" key="3">
    <source>
        <dbReference type="EMBL" id="KAG5512282.1"/>
    </source>
</evidence>
<dbReference type="RefSeq" id="XP_067759994.1">
    <property type="nucleotide sequence ID" value="XM_067903735.1"/>
</dbReference>
<dbReference type="EMBL" id="JAFJZO010000001">
    <property type="protein sequence ID" value="KAG5512282.1"/>
    <property type="molecule type" value="Genomic_DNA"/>
</dbReference>
<comment type="caution">
    <text evidence="3">The sequence shown here is derived from an EMBL/GenBank/DDBJ whole genome shotgun (WGS) entry which is preliminary data.</text>
</comment>
<feature type="compositionally biased region" description="Low complexity" evidence="1">
    <location>
        <begin position="50"/>
        <end position="69"/>
    </location>
</feature>
<evidence type="ECO:0000256" key="1">
    <source>
        <dbReference type="SAM" id="MobiDB-lite"/>
    </source>
</evidence>
<dbReference type="InterPro" id="IPR011050">
    <property type="entry name" value="Pectin_lyase_fold/virulence"/>
</dbReference>
<feature type="compositionally biased region" description="Polar residues" evidence="1">
    <location>
        <begin position="70"/>
        <end position="100"/>
    </location>
</feature>
<keyword evidence="4" id="KW-1185">Reference proteome</keyword>
<evidence type="ECO:0000313" key="4">
    <source>
        <dbReference type="Proteomes" id="UP000674318"/>
    </source>
</evidence>
<dbReference type="AlphaFoldDB" id="A0A836YI39"/>
<feature type="domain" description="Right handed beta helix" evidence="2">
    <location>
        <begin position="369"/>
        <end position="455"/>
    </location>
</feature>
<dbReference type="SUPFAM" id="SSF51126">
    <property type="entry name" value="Pectin lyase-like"/>
    <property type="match status" value="1"/>
</dbReference>
<name>A0A836YI39_9TRYP</name>
<dbReference type="Gene3D" id="2.160.20.10">
    <property type="entry name" value="Single-stranded right-handed beta-helix, Pectin lyase-like"/>
    <property type="match status" value="1"/>
</dbReference>
<dbReference type="Pfam" id="PF13229">
    <property type="entry name" value="Beta_helix"/>
    <property type="match status" value="1"/>
</dbReference>
<feature type="region of interest" description="Disordered" evidence="1">
    <location>
        <begin position="1"/>
        <end position="162"/>
    </location>
</feature>
<feature type="compositionally biased region" description="Pro residues" evidence="1">
    <location>
        <begin position="141"/>
        <end position="150"/>
    </location>
</feature>
<dbReference type="InterPro" id="IPR039448">
    <property type="entry name" value="Beta_helix"/>
</dbReference>
<proteinExistence type="predicted"/>
<dbReference type="OrthoDB" id="164285at2759"/>
<evidence type="ECO:0000259" key="2">
    <source>
        <dbReference type="Pfam" id="PF13229"/>
    </source>
</evidence>
<gene>
    <name evidence="3" type="ORF">JKF63_07804</name>
</gene>
<feature type="compositionally biased region" description="Low complexity" evidence="1">
    <location>
        <begin position="111"/>
        <end position="140"/>
    </location>
</feature>
<dbReference type="Proteomes" id="UP000674318">
    <property type="component" value="Chromosome 1"/>
</dbReference>
<dbReference type="GeneID" id="94293812"/>
<reference evidence="3 4" key="1">
    <citation type="submission" date="2021-02" db="EMBL/GenBank/DDBJ databases">
        <title>Porcisia hertigi Genome sequencing and assembly.</title>
        <authorList>
            <person name="Almutairi H."/>
            <person name="Gatherer D."/>
        </authorList>
    </citation>
    <scope>NUCLEOTIDE SEQUENCE [LARGE SCALE GENOMIC DNA]</scope>
    <source>
        <strain evidence="3 4">C119</strain>
    </source>
</reference>
<accession>A0A836YI39</accession>
<dbReference type="KEGG" id="phet:94293812"/>
<protein>
    <recommendedName>
        <fullName evidence="2">Right handed beta helix domain-containing protein</fullName>
    </recommendedName>
</protein>
<sequence>MGPTSEPFAEPSSIQASTAASVHHHDVEHVDAAASRSRRVPSCESGIRQAPFSSSAPPRSSPASLSTTTVKRSNSPTHRTKTLSPFTSSRSRCSGFSLRTPSPLLRRGGEATQDATSAAATARARGGQRSPSTLLGGSPLATPPRPPTSPPMRGGALVLPPPPSLPFAPRRVHVWTPSSQLNRYTAACAALQSGDCVVLQPGVYYEELMLDNCGHVEFTSAFPGAAVVLRPSSPVAPALCIRGARSQVDLKGVVLVQGGGGEVEEEAEAKRCLKVGAATSVDPSSSSSAAPALPLLSVSGGATLQATACHFYGGAGGGIVVAGLHTRVRLDLCLISRCGFAGLYVRNGASIEAHRSRVRRNEAGLRVLNSFFYVYESTVEENKGDGVVVHEGSMGVLEGSSLINNGGNGLFLEGGVVKGVQVIASTIELNALYGVQSLRGSKLRIRSSYIRDNGLLPIREEND</sequence>
<dbReference type="InterPro" id="IPR012334">
    <property type="entry name" value="Pectin_lyas_fold"/>
</dbReference>
<organism evidence="3 4">
    <name type="scientific">Porcisia hertigi</name>
    <dbReference type="NCBI Taxonomy" id="2761500"/>
    <lineage>
        <taxon>Eukaryota</taxon>
        <taxon>Discoba</taxon>
        <taxon>Euglenozoa</taxon>
        <taxon>Kinetoplastea</taxon>
        <taxon>Metakinetoplastina</taxon>
        <taxon>Trypanosomatida</taxon>
        <taxon>Trypanosomatidae</taxon>
        <taxon>Leishmaniinae</taxon>
        <taxon>Porcisia</taxon>
    </lineage>
</organism>